<protein>
    <submittedName>
        <fullName evidence="2">Uncharacterized protein</fullName>
    </submittedName>
</protein>
<organism evidence="2 3">
    <name type="scientific">Deinococcus multiflagellatus</name>
    <dbReference type="NCBI Taxonomy" id="1656887"/>
    <lineage>
        <taxon>Bacteria</taxon>
        <taxon>Thermotogati</taxon>
        <taxon>Deinococcota</taxon>
        <taxon>Deinococci</taxon>
        <taxon>Deinococcales</taxon>
        <taxon>Deinococcaceae</taxon>
        <taxon>Deinococcus</taxon>
    </lineage>
</organism>
<feature type="transmembrane region" description="Helical" evidence="1">
    <location>
        <begin position="20"/>
        <end position="39"/>
    </location>
</feature>
<keyword evidence="1" id="KW-1133">Transmembrane helix</keyword>
<keyword evidence="3" id="KW-1185">Reference proteome</keyword>
<name>A0ABW1ZLJ7_9DEIO</name>
<proteinExistence type="predicted"/>
<evidence type="ECO:0000256" key="1">
    <source>
        <dbReference type="SAM" id="Phobius"/>
    </source>
</evidence>
<evidence type="ECO:0000313" key="2">
    <source>
        <dbReference type="EMBL" id="MFC6660619.1"/>
    </source>
</evidence>
<comment type="caution">
    <text evidence="2">The sequence shown here is derived from an EMBL/GenBank/DDBJ whole genome shotgun (WGS) entry which is preliminary data.</text>
</comment>
<keyword evidence="1" id="KW-0472">Membrane</keyword>
<dbReference type="EMBL" id="JBHSWB010000001">
    <property type="protein sequence ID" value="MFC6660619.1"/>
    <property type="molecule type" value="Genomic_DNA"/>
</dbReference>
<accession>A0ABW1ZLJ7</accession>
<reference evidence="3" key="1">
    <citation type="journal article" date="2019" name="Int. J. Syst. Evol. Microbiol.">
        <title>The Global Catalogue of Microorganisms (GCM) 10K type strain sequencing project: providing services to taxonomists for standard genome sequencing and annotation.</title>
        <authorList>
            <consortium name="The Broad Institute Genomics Platform"/>
            <consortium name="The Broad Institute Genome Sequencing Center for Infectious Disease"/>
            <person name="Wu L."/>
            <person name="Ma J."/>
        </authorList>
    </citation>
    <scope>NUCLEOTIDE SEQUENCE [LARGE SCALE GENOMIC DNA]</scope>
    <source>
        <strain evidence="3">CCUG 63830</strain>
    </source>
</reference>
<dbReference type="Proteomes" id="UP001596317">
    <property type="component" value="Unassembled WGS sequence"/>
</dbReference>
<evidence type="ECO:0000313" key="3">
    <source>
        <dbReference type="Proteomes" id="UP001596317"/>
    </source>
</evidence>
<sequence length="45" mass="5252">MIRYRRQNALEPEKDAELNINLVPLLFFVVGFLGVRALIHTAQRE</sequence>
<keyword evidence="1" id="KW-0812">Transmembrane</keyword>
<gene>
    <name evidence="2" type="ORF">ACFP90_09825</name>
</gene>
<dbReference type="RefSeq" id="WP_221088016.1">
    <property type="nucleotide sequence ID" value="NZ_JAIQXV010000004.1"/>
</dbReference>